<sequence length="307" mass="33453">AVAGILVAYDQATGNQRWIGPDGGSSYSSPHLLTIDGVAQILLMSSVGATSFAPADGTILWKHPWPNEDRILQPALTPDGDILLSAGLKGMRRIAVAHGPGGWTIEERWTSVQMKPIFNDFVVHEGHAFGFIGPILACIDVEDGKRKWKGGRYAGFLVLLADQDLLLVLSEKGELALVEAVPDQFTELARFPAIEGKTWSHPVLVGDVLLVRNAMEMAAFQLSVLSSWSGQDRKWRQLFNGKDLSGWEQVGPGEFVVEDGLLKTVGGMGMILYPAEKFSDVVIRAVYKVKDNDCNSGVFIRLPEKPS</sequence>
<feature type="domain" description="Pyrrolo-quinoline quinone repeat" evidence="2">
    <location>
        <begin position="4"/>
        <end position="149"/>
    </location>
</feature>
<name>X0U4B0_9ZZZZ</name>
<dbReference type="InterPro" id="IPR002372">
    <property type="entry name" value="PQQ_rpt_dom"/>
</dbReference>
<dbReference type="GO" id="GO:0016787">
    <property type="term" value="F:hydrolase activity"/>
    <property type="evidence" value="ECO:0007669"/>
    <property type="project" value="InterPro"/>
</dbReference>
<gene>
    <name evidence="3" type="ORF">S01H1_19429</name>
</gene>
<protein>
    <submittedName>
        <fullName evidence="3">Uncharacterized protein</fullName>
    </submittedName>
</protein>
<accession>X0U4B0</accession>
<comment type="caution">
    <text evidence="3">The sequence shown here is derived from an EMBL/GenBank/DDBJ whole genome shotgun (WGS) entry which is preliminary data.</text>
</comment>
<dbReference type="EMBL" id="BARS01010493">
    <property type="protein sequence ID" value="GAF94186.1"/>
    <property type="molecule type" value="Genomic_DNA"/>
</dbReference>
<dbReference type="AlphaFoldDB" id="X0U4B0"/>
<dbReference type="PANTHER" id="PTHR34512:SF30">
    <property type="entry name" value="OUTER MEMBRANE PROTEIN ASSEMBLY FACTOR BAMB"/>
    <property type="match status" value="1"/>
</dbReference>
<dbReference type="Gene3D" id="2.130.10.10">
    <property type="entry name" value="YVTN repeat-like/Quinoprotein amine dehydrogenase"/>
    <property type="match status" value="1"/>
</dbReference>
<dbReference type="InterPro" id="IPR010496">
    <property type="entry name" value="AL/BT2_dom"/>
</dbReference>
<dbReference type="Pfam" id="PF13360">
    <property type="entry name" value="PQQ_2"/>
    <property type="match status" value="1"/>
</dbReference>
<evidence type="ECO:0000259" key="2">
    <source>
        <dbReference type="Pfam" id="PF13360"/>
    </source>
</evidence>
<evidence type="ECO:0000313" key="3">
    <source>
        <dbReference type="EMBL" id="GAF94186.1"/>
    </source>
</evidence>
<dbReference type="SUPFAM" id="SSF50998">
    <property type="entry name" value="Quinoprotein alcohol dehydrogenase-like"/>
    <property type="match status" value="1"/>
</dbReference>
<organism evidence="3">
    <name type="scientific">marine sediment metagenome</name>
    <dbReference type="NCBI Taxonomy" id="412755"/>
    <lineage>
        <taxon>unclassified sequences</taxon>
        <taxon>metagenomes</taxon>
        <taxon>ecological metagenomes</taxon>
    </lineage>
</organism>
<dbReference type="PANTHER" id="PTHR34512">
    <property type="entry name" value="CELL SURFACE PROTEIN"/>
    <property type="match status" value="1"/>
</dbReference>
<feature type="non-terminal residue" evidence="3">
    <location>
        <position position="1"/>
    </location>
</feature>
<feature type="non-terminal residue" evidence="3">
    <location>
        <position position="307"/>
    </location>
</feature>
<feature type="domain" description="3-keto-alpha-glucoside-1,2-lyase/3-keto-2-hydroxy-glucal hydratase" evidence="1">
    <location>
        <begin position="234"/>
        <end position="303"/>
    </location>
</feature>
<dbReference type="InterPro" id="IPR015943">
    <property type="entry name" value="WD40/YVTN_repeat-like_dom_sf"/>
</dbReference>
<dbReference type="InterPro" id="IPR011047">
    <property type="entry name" value="Quinoprotein_ADH-like_sf"/>
</dbReference>
<dbReference type="Pfam" id="PF06439">
    <property type="entry name" value="3keto-disac_hyd"/>
    <property type="match status" value="1"/>
</dbReference>
<proteinExistence type="predicted"/>
<reference evidence="3" key="1">
    <citation type="journal article" date="2014" name="Front. Microbiol.">
        <title>High frequency of phylogenetically diverse reductive dehalogenase-homologous genes in deep subseafloor sedimentary metagenomes.</title>
        <authorList>
            <person name="Kawai M."/>
            <person name="Futagami T."/>
            <person name="Toyoda A."/>
            <person name="Takaki Y."/>
            <person name="Nishi S."/>
            <person name="Hori S."/>
            <person name="Arai W."/>
            <person name="Tsubouchi T."/>
            <person name="Morono Y."/>
            <person name="Uchiyama I."/>
            <person name="Ito T."/>
            <person name="Fujiyama A."/>
            <person name="Inagaki F."/>
            <person name="Takami H."/>
        </authorList>
    </citation>
    <scope>NUCLEOTIDE SEQUENCE</scope>
    <source>
        <strain evidence="3">Expedition CK06-06</strain>
    </source>
</reference>
<evidence type="ECO:0000259" key="1">
    <source>
        <dbReference type="Pfam" id="PF06439"/>
    </source>
</evidence>